<reference evidence="1 2" key="1">
    <citation type="submission" date="2016-11" db="EMBL/GenBank/DDBJ databases">
        <title>Complete genome sequencing of Virgibacillus halodenitrificans PDB-F2.</title>
        <authorList>
            <person name="Sun Z."/>
            <person name="Zhou Y."/>
            <person name="Li H."/>
        </authorList>
    </citation>
    <scope>NUCLEOTIDE SEQUENCE [LARGE SCALE GENOMIC DNA]</scope>
    <source>
        <strain evidence="1 2">PDB-F2</strain>
    </source>
</reference>
<evidence type="ECO:0000313" key="2">
    <source>
        <dbReference type="Proteomes" id="UP000182945"/>
    </source>
</evidence>
<accession>A0AAC9J207</accession>
<evidence type="ECO:0008006" key="3">
    <source>
        <dbReference type="Google" id="ProtNLM"/>
    </source>
</evidence>
<sequence>MKYNIDQKSVTTRFTVGEIKVKNVYLNDENLIIKTNTFNLPKVFDLCLFNYEDKRIIPISFSFDVKENVIINMEEFRVLEEDIKGVWHIGFRSSYKNNVIIEAISLEACYQSPEVIIDLFKYELEGAIYHSGIYISADGDLIYCQLTELLYKIATRQHIKENYVINQMIFEDSYCEFKLEDIEYSLQSIKNVVLTNRKTDERVLLKAQLIDNKIRCYYPPLEFSNGRWDVSLELFPENLFVNGRLSFDSSHDINKSIKYFELDSEDAILVYSTIKKNITLLKGKKYNVFREKNHVKLELINLNKKRNSYKLTIDVSNASNLKIEKVILKLRNKELVKTIEVPEIFTKKINDTRSQVIANFKMDWKEYRPLYWDPMLEVIDQDGINELMRINNTSHKLKMKLDEDYFKWSLFSKDKMLYPYLTFNNNVAFIMREKEKHENMINKLKEIFAYFSFLLTRGKIYKDKSVWLGFEKFSQTAQDNGYAFFNYVDENKLHENFYYIIDSTSPDYKYIKNKNRNVIKFMSFKYFYLIFAANLLISSETKRHAYNIRVRSGKINQTLNNKKSVFLQHGVTGLKKSDVFKKKKGRGNFDLVIATSEHEKDIIRENWNYSNEEIAVTGFSRWDLLEDKSQNRSLKKIFVMPTWRSWIEGMPKSDFKQSDYFSKYYSMLNSEELNFILSKNNLELVFFLHPKFKEYASEFIDNNNGLDNIKIKDFLDIKVNEELMEASLLISDYSSVTWDMYYLNKPVIFFQFDYNKYEEYEGSYIDMDRDLFGDRVENVEELLHELRYYIKNDFNLKPHFSQLRQEYFKYLDHNNSKRIFNEINTRLGLGD</sequence>
<evidence type="ECO:0000313" key="1">
    <source>
        <dbReference type="EMBL" id="APC49682.1"/>
    </source>
</evidence>
<dbReference type="InterPro" id="IPR007554">
    <property type="entry name" value="Glycerophosphate_synth"/>
</dbReference>
<gene>
    <name evidence="1" type="ORF">BME96_16455</name>
</gene>
<organism evidence="1 2">
    <name type="scientific">Virgibacillus halodenitrificans</name>
    <name type="common">Bacillus halodenitrificans</name>
    <dbReference type="NCBI Taxonomy" id="1482"/>
    <lineage>
        <taxon>Bacteria</taxon>
        <taxon>Bacillati</taxon>
        <taxon>Bacillota</taxon>
        <taxon>Bacilli</taxon>
        <taxon>Bacillales</taxon>
        <taxon>Bacillaceae</taxon>
        <taxon>Virgibacillus</taxon>
    </lineage>
</organism>
<dbReference type="Proteomes" id="UP000182945">
    <property type="component" value="Chromosome"/>
</dbReference>
<dbReference type="Pfam" id="PF04464">
    <property type="entry name" value="Glyphos_transf"/>
    <property type="match status" value="1"/>
</dbReference>
<name>A0AAC9J207_VIRHA</name>
<dbReference type="AlphaFoldDB" id="A0AAC9J207"/>
<dbReference type="EMBL" id="CP017962">
    <property type="protein sequence ID" value="APC49682.1"/>
    <property type="molecule type" value="Genomic_DNA"/>
</dbReference>
<dbReference type="GO" id="GO:0047355">
    <property type="term" value="F:CDP-glycerol glycerophosphotransferase activity"/>
    <property type="evidence" value="ECO:0007669"/>
    <property type="project" value="InterPro"/>
</dbReference>
<dbReference type="InterPro" id="IPR051612">
    <property type="entry name" value="Teichoic_Acid_Biosynth"/>
</dbReference>
<dbReference type="RefSeq" id="WP_071649683.1">
    <property type="nucleotide sequence ID" value="NZ_CP017962.1"/>
</dbReference>
<dbReference type="PANTHER" id="PTHR37316">
    <property type="entry name" value="TEICHOIC ACID GLYCEROL-PHOSPHATE PRIMASE"/>
    <property type="match status" value="1"/>
</dbReference>
<dbReference type="InterPro" id="IPR043148">
    <property type="entry name" value="TagF_C"/>
</dbReference>
<dbReference type="GeneID" id="71516002"/>
<dbReference type="GO" id="GO:0016020">
    <property type="term" value="C:membrane"/>
    <property type="evidence" value="ECO:0007669"/>
    <property type="project" value="InterPro"/>
</dbReference>
<dbReference type="Gene3D" id="3.40.50.12580">
    <property type="match status" value="1"/>
</dbReference>
<dbReference type="KEGG" id="vhl:BME96_16455"/>
<proteinExistence type="predicted"/>
<dbReference type="PANTHER" id="PTHR37316:SF3">
    <property type="entry name" value="TEICHOIC ACID GLYCEROL-PHOSPHATE TRANSFERASE"/>
    <property type="match status" value="1"/>
</dbReference>
<protein>
    <recommendedName>
        <fullName evidence="3">CDP-glycerol glycerophosphotransferase</fullName>
    </recommendedName>
</protein>
<dbReference type="SUPFAM" id="SSF53756">
    <property type="entry name" value="UDP-Glycosyltransferase/glycogen phosphorylase"/>
    <property type="match status" value="1"/>
</dbReference>